<sequence>MLWRSIREYLSAHSDTSCRLPLSVITSIVHLLRQRIDDDDETVHSMMENLHSVVTDPEYRGHAVSVGAHTLALRVLSSRASSETLSYSALALLSTLTTDATATTHRLIRDAGVAPACRDAMRAHPWSPGIVTGVIVTLQRMTESDVTRPYLISLGCHKWAVQQMSSHLQNPEVVSVTSDLILELHQERHSATLFDSHLLVPAVSKYLMEPDSLRTLVAAMNYHMDTTGRTGSIMATLHLLLSKPEYYPRLKEYNIPECVERFRRGHTGTEAERRYAEVVWDSAANAELHQLKRDISEAHAASESLILSDADLETLIVDHCGKSYLGSRKGTASASLSTRTLPPMCARVLYLPEQGERWVAGFCSRLEESGLSVLNVMASKNPSALKKALANHPQVLVCTHHTALAKERSKPHRLHMCVWREMVRLGVTVRAFMFLDEDSVADDEASARAMYSHLAQTVLTHYLEKQTPETQQEMRREGNTLQCLPAGRYFEEVWGEACVSIME</sequence>
<accession>A0A9K3CRS4</accession>
<gene>
    <name evidence="1" type="ORF">KIPB_001233</name>
</gene>
<dbReference type="SUPFAM" id="SSF48371">
    <property type="entry name" value="ARM repeat"/>
    <property type="match status" value="1"/>
</dbReference>
<dbReference type="InterPro" id="IPR016024">
    <property type="entry name" value="ARM-type_fold"/>
</dbReference>
<name>A0A9K3CRS4_9EUKA</name>
<dbReference type="EMBL" id="BDIP01000169">
    <property type="protein sequence ID" value="GIQ80434.1"/>
    <property type="molecule type" value="Genomic_DNA"/>
</dbReference>
<evidence type="ECO:0000313" key="1">
    <source>
        <dbReference type="EMBL" id="GIQ80434.1"/>
    </source>
</evidence>
<dbReference type="InterPro" id="IPR011989">
    <property type="entry name" value="ARM-like"/>
</dbReference>
<keyword evidence="2" id="KW-1185">Reference proteome</keyword>
<dbReference type="Gene3D" id="1.25.10.10">
    <property type="entry name" value="Leucine-rich Repeat Variant"/>
    <property type="match status" value="1"/>
</dbReference>
<protein>
    <submittedName>
        <fullName evidence="1">Uncharacterized protein</fullName>
    </submittedName>
</protein>
<reference evidence="1 2" key="1">
    <citation type="journal article" date="2018" name="PLoS ONE">
        <title>The draft genome of Kipferlia bialata reveals reductive genome evolution in fornicate parasites.</title>
        <authorList>
            <person name="Tanifuji G."/>
            <person name="Takabayashi S."/>
            <person name="Kume K."/>
            <person name="Takagi M."/>
            <person name="Nakayama T."/>
            <person name="Kamikawa R."/>
            <person name="Inagaki Y."/>
            <person name="Hashimoto T."/>
        </authorList>
    </citation>
    <scope>NUCLEOTIDE SEQUENCE [LARGE SCALE GENOMIC DNA]</scope>
    <source>
        <strain evidence="1">NY0173</strain>
    </source>
</reference>
<dbReference type="AlphaFoldDB" id="A0A9K3CRS4"/>
<organism evidence="1 2">
    <name type="scientific">Kipferlia bialata</name>
    <dbReference type="NCBI Taxonomy" id="797122"/>
    <lineage>
        <taxon>Eukaryota</taxon>
        <taxon>Metamonada</taxon>
        <taxon>Carpediemonas-like organisms</taxon>
        <taxon>Kipferlia</taxon>
    </lineage>
</organism>
<evidence type="ECO:0000313" key="2">
    <source>
        <dbReference type="Proteomes" id="UP000265618"/>
    </source>
</evidence>
<proteinExistence type="predicted"/>
<dbReference type="Proteomes" id="UP000265618">
    <property type="component" value="Unassembled WGS sequence"/>
</dbReference>
<comment type="caution">
    <text evidence="1">The sequence shown here is derived from an EMBL/GenBank/DDBJ whole genome shotgun (WGS) entry which is preliminary data.</text>
</comment>